<organism evidence="1 2">
    <name type="scientific">Teredinibacter turnerae (strain ATCC 39867 / T7901)</name>
    <dbReference type="NCBI Taxonomy" id="377629"/>
    <lineage>
        <taxon>Bacteria</taxon>
        <taxon>Pseudomonadati</taxon>
        <taxon>Pseudomonadota</taxon>
        <taxon>Gammaproteobacteria</taxon>
        <taxon>Cellvibrionales</taxon>
        <taxon>Cellvibrionaceae</taxon>
        <taxon>Teredinibacter</taxon>
    </lineage>
</organism>
<keyword evidence="1" id="KW-0560">Oxidoreductase</keyword>
<accession>C5BSS0</accession>
<evidence type="ECO:0000313" key="2">
    <source>
        <dbReference type="Proteomes" id="UP000009080"/>
    </source>
</evidence>
<dbReference type="SUPFAM" id="SSF54427">
    <property type="entry name" value="NTF2-like"/>
    <property type="match status" value="1"/>
</dbReference>
<evidence type="ECO:0000313" key="1">
    <source>
        <dbReference type="EMBL" id="ACR13522.1"/>
    </source>
</evidence>
<dbReference type="AlphaFoldDB" id="C5BSS0"/>
<protein>
    <submittedName>
        <fullName evidence="1">Ring hydroxylating dioxygenase, beta subunit</fullName>
    </submittedName>
</protein>
<dbReference type="STRING" id="377629.TERTU_1475"/>
<dbReference type="InterPro" id="IPR032710">
    <property type="entry name" value="NTF2-like_dom_sf"/>
</dbReference>
<reference evidence="1 2" key="1">
    <citation type="journal article" date="2009" name="PLoS ONE">
        <title>The complete genome of Teredinibacter turnerae T7901: an intracellular endosymbiont of marine wood-boring bivalves (shipworms).</title>
        <authorList>
            <person name="Yang J.C."/>
            <person name="Madupu R."/>
            <person name="Durkin A.S."/>
            <person name="Ekborg N.A."/>
            <person name="Pedamallu C.S."/>
            <person name="Hostetler J.B."/>
            <person name="Radune D."/>
            <person name="Toms B.S."/>
            <person name="Henrissat B."/>
            <person name="Coutinho P.M."/>
            <person name="Schwarz S."/>
            <person name="Field L."/>
            <person name="Trindade-Silva A.E."/>
            <person name="Soares C.A.G."/>
            <person name="Elshahawi S."/>
            <person name="Hanora A."/>
            <person name="Schmidt E.W."/>
            <person name="Haygood M.G."/>
            <person name="Posfai J."/>
            <person name="Benner J."/>
            <person name="Madinger C."/>
            <person name="Nove J."/>
            <person name="Anton B."/>
            <person name="Chaudhary K."/>
            <person name="Foster J."/>
            <person name="Holman A."/>
            <person name="Kumar S."/>
            <person name="Lessard P.A."/>
            <person name="Luyten Y.A."/>
            <person name="Slatko B."/>
            <person name="Wood N."/>
            <person name="Wu B."/>
            <person name="Teplitski M."/>
            <person name="Mougous J.D."/>
            <person name="Ward N."/>
            <person name="Eisen J.A."/>
            <person name="Badger J.H."/>
            <person name="Distel D.L."/>
        </authorList>
    </citation>
    <scope>NUCLEOTIDE SEQUENCE [LARGE SCALE GENOMIC DNA]</scope>
    <source>
        <strain evidence="2">ATCC 39867 / T7901</strain>
    </source>
</reference>
<dbReference type="HOGENOM" id="CLU_137193_0_0_6"/>
<gene>
    <name evidence="1" type="ordered locus">TERTU_1475</name>
</gene>
<name>C5BSS0_TERTT</name>
<dbReference type="KEGG" id="ttu:TERTU_1475"/>
<dbReference type="RefSeq" id="WP_015819636.1">
    <property type="nucleotide sequence ID" value="NC_012997.1"/>
</dbReference>
<dbReference type="OrthoDB" id="2674149at2"/>
<keyword evidence="2" id="KW-1185">Reference proteome</keyword>
<dbReference type="eggNOG" id="COG5517">
    <property type="taxonomic scope" value="Bacteria"/>
</dbReference>
<dbReference type="Gene3D" id="3.10.450.50">
    <property type="match status" value="1"/>
</dbReference>
<sequence>MDKKTEFLFHYANINHLYAKYTRLLDDQSLDVWLQDFDAKCTYKIGTQENMESDYELALVNCTGIDMLRDRVNGLRTGVFFRERSVRRFYSGLSIEERVIGEPVFCCRSSFFVLESLCGKPSQVLAAGICNDEVVIREDRYKFRKKHFIVDAAEIPGSITYPF</sequence>
<dbReference type="GO" id="GO:0051213">
    <property type="term" value="F:dioxygenase activity"/>
    <property type="evidence" value="ECO:0007669"/>
    <property type="project" value="UniProtKB-KW"/>
</dbReference>
<dbReference type="Proteomes" id="UP000009080">
    <property type="component" value="Chromosome"/>
</dbReference>
<dbReference type="EMBL" id="CP001614">
    <property type="protein sequence ID" value="ACR13522.1"/>
    <property type="molecule type" value="Genomic_DNA"/>
</dbReference>
<proteinExistence type="predicted"/>
<keyword evidence="1" id="KW-0223">Dioxygenase</keyword>